<dbReference type="Gene3D" id="3.40.1190.10">
    <property type="entry name" value="Mur-like, catalytic domain"/>
    <property type="match status" value="1"/>
</dbReference>
<feature type="domain" description="Mur ligase N-terminal catalytic" evidence="12">
    <location>
        <begin position="23"/>
        <end position="99"/>
    </location>
</feature>
<name>A0A9X1V6Q3_9BACL</name>
<comment type="similarity">
    <text evidence="10">Belongs to the MurCDEF family. MurF subfamily.</text>
</comment>
<dbReference type="EMBL" id="JALBUF010000001">
    <property type="protein sequence ID" value="MCI0181775.1"/>
    <property type="molecule type" value="Genomic_DNA"/>
</dbReference>
<comment type="caution">
    <text evidence="15">The sequence shown here is derived from an EMBL/GenBank/DDBJ whole genome shotgun (WGS) entry which is preliminary data.</text>
</comment>
<dbReference type="GO" id="GO:0009252">
    <property type="term" value="P:peptidoglycan biosynthetic process"/>
    <property type="evidence" value="ECO:0007669"/>
    <property type="project" value="UniProtKB-UniRule"/>
</dbReference>
<dbReference type="InterPro" id="IPR036565">
    <property type="entry name" value="Mur-like_cat_sf"/>
</dbReference>
<evidence type="ECO:0000256" key="3">
    <source>
        <dbReference type="ARBA" id="ARBA00022618"/>
    </source>
</evidence>
<keyword evidence="1 10" id="KW-0963">Cytoplasm</keyword>
<dbReference type="InterPro" id="IPR004101">
    <property type="entry name" value="Mur_ligase_C"/>
</dbReference>
<protein>
    <recommendedName>
        <fullName evidence="10 11">UDP-N-acetylmuramoyl-tripeptide--D-alanyl-D-alanine ligase</fullName>
        <ecNumber evidence="10 11">6.3.2.10</ecNumber>
    </recommendedName>
    <alternativeName>
        <fullName evidence="10">D-alanyl-D-alanine-adding enzyme</fullName>
    </alternativeName>
</protein>
<evidence type="ECO:0000313" key="16">
    <source>
        <dbReference type="Proteomes" id="UP001139263"/>
    </source>
</evidence>
<dbReference type="AlphaFoldDB" id="A0A9X1V6Q3"/>
<reference evidence="15" key="1">
    <citation type="submission" date="2022-03" db="EMBL/GenBank/DDBJ databases">
        <title>Draft Genome Sequence of Firmicute Strain S0AB, a Heterotrophic Iron/Sulfur-Oxidizing Extreme Acidophile.</title>
        <authorList>
            <person name="Vergara E."/>
            <person name="Pakostova E."/>
            <person name="Johnson D.B."/>
            <person name="Holmes D.S."/>
        </authorList>
    </citation>
    <scope>NUCLEOTIDE SEQUENCE</scope>
    <source>
        <strain evidence="15">S0AB</strain>
    </source>
</reference>
<dbReference type="Pfam" id="PF02875">
    <property type="entry name" value="Mur_ligase_C"/>
    <property type="match status" value="1"/>
</dbReference>
<evidence type="ECO:0000256" key="4">
    <source>
        <dbReference type="ARBA" id="ARBA00022741"/>
    </source>
</evidence>
<dbReference type="SUPFAM" id="SSF63418">
    <property type="entry name" value="MurE/MurF N-terminal domain"/>
    <property type="match status" value="1"/>
</dbReference>
<dbReference type="SUPFAM" id="SSF53244">
    <property type="entry name" value="MurD-like peptide ligases, peptide-binding domain"/>
    <property type="match status" value="1"/>
</dbReference>
<dbReference type="GO" id="GO:0005737">
    <property type="term" value="C:cytoplasm"/>
    <property type="evidence" value="ECO:0007669"/>
    <property type="project" value="UniProtKB-SubCell"/>
</dbReference>
<organism evidence="15 16">
    <name type="scientific">Sulfoacidibacillus ferrooxidans</name>
    <dbReference type="NCBI Taxonomy" id="2005001"/>
    <lineage>
        <taxon>Bacteria</taxon>
        <taxon>Bacillati</taxon>
        <taxon>Bacillota</taxon>
        <taxon>Bacilli</taxon>
        <taxon>Bacillales</taxon>
        <taxon>Alicyclobacillaceae</taxon>
        <taxon>Sulfoacidibacillus</taxon>
    </lineage>
</organism>
<dbReference type="Pfam" id="PF08245">
    <property type="entry name" value="Mur_ligase_M"/>
    <property type="match status" value="1"/>
</dbReference>
<dbReference type="InterPro" id="IPR036615">
    <property type="entry name" value="Mur_ligase_C_dom_sf"/>
</dbReference>
<gene>
    <name evidence="10 15" type="primary">murF</name>
    <name evidence="15" type="ORF">MM817_00009</name>
</gene>
<dbReference type="NCBIfam" id="TIGR01143">
    <property type="entry name" value="murF"/>
    <property type="match status" value="1"/>
</dbReference>
<feature type="domain" description="Mur ligase central" evidence="14">
    <location>
        <begin position="110"/>
        <end position="294"/>
    </location>
</feature>
<keyword evidence="4 10" id="KW-0547">Nucleotide-binding</keyword>
<keyword evidence="7 10" id="KW-0573">Peptidoglycan synthesis</keyword>
<dbReference type="GO" id="GO:0005524">
    <property type="term" value="F:ATP binding"/>
    <property type="evidence" value="ECO:0007669"/>
    <property type="project" value="UniProtKB-UniRule"/>
</dbReference>
<evidence type="ECO:0000313" key="15">
    <source>
        <dbReference type="EMBL" id="MCI0181775.1"/>
    </source>
</evidence>
<proteinExistence type="inferred from homology"/>
<evidence type="ECO:0000259" key="13">
    <source>
        <dbReference type="Pfam" id="PF02875"/>
    </source>
</evidence>
<feature type="binding site" evidence="10">
    <location>
        <begin position="112"/>
        <end position="118"/>
    </location>
    <ligand>
        <name>ATP</name>
        <dbReference type="ChEBI" id="CHEBI:30616"/>
    </ligand>
</feature>
<dbReference type="Proteomes" id="UP001139263">
    <property type="component" value="Unassembled WGS sequence"/>
</dbReference>
<comment type="pathway">
    <text evidence="10 11">Cell wall biogenesis; peptidoglycan biosynthesis.</text>
</comment>
<dbReference type="GO" id="GO:0008360">
    <property type="term" value="P:regulation of cell shape"/>
    <property type="evidence" value="ECO:0007669"/>
    <property type="project" value="UniProtKB-KW"/>
</dbReference>
<dbReference type="RefSeq" id="WP_241711409.1">
    <property type="nucleotide sequence ID" value="NZ_JALBUF010000001.1"/>
</dbReference>
<keyword evidence="9 10" id="KW-0961">Cell wall biogenesis/degradation</keyword>
<sequence>MIRATLSQIAAVLHALSPAQDIEFHGVSTDSRQVSPRALYIPLRGEHFDGHDFVRAALDNGASSFLWDQSLPVPTEVSHVPHVLVTDTLQALQSIALFYRRELGVKVVAITGSNGKTSTKDLVAQVLSVQFNTYKTEGNLNNHIGLPLSILRMPENTEIAVLEMGMNALLEIARLCEIAQPDVGVITNIGEAHIGMLGSRENIARAKWELIESLQPGALAILPDDEPLIQDLTVPPGVDVWYVGESPEAQLQISRYHPVDGGCSFVILPDQLTVNLPIHGKHQARNALCAFACAKFFAIDGTSVASALGKSSLTHMRMEVVELSDTLTLINDAYNAAPSSTYAALTVLQELPCDYRIAVLGDMMELGQESERLHAKVGVAVMHSGTNALLAVGDYAQYMVQEVNESASFQVATAANITDAWPILQSLIQSNQSIGKTVILLKASRKMQFEQLVILLKDFFMH</sequence>
<evidence type="ECO:0000256" key="10">
    <source>
        <dbReference type="HAMAP-Rule" id="MF_02019"/>
    </source>
</evidence>
<dbReference type="PANTHER" id="PTHR43024:SF1">
    <property type="entry name" value="UDP-N-ACETYLMURAMOYL-TRIPEPTIDE--D-ALANYL-D-ALANINE LIGASE"/>
    <property type="match status" value="1"/>
</dbReference>
<accession>A0A9X1V6Q3</accession>
<dbReference type="Gene3D" id="3.40.1390.10">
    <property type="entry name" value="MurE/MurF, N-terminal domain"/>
    <property type="match status" value="1"/>
</dbReference>
<evidence type="ECO:0000259" key="14">
    <source>
        <dbReference type="Pfam" id="PF08245"/>
    </source>
</evidence>
<evidence type="ECO:0000259" key="12">
    <source>
        <dbReference type="Pfam" id="PF01225"/>
    </source>
</evidence>
<comment type="subcellular location">
    <subcellularLocation>
        <location evidence="10 11">Cytoplasm</location>
    </subcellularLocation>
</comment>
<dbReference type="GO" id="GO:0047480">
    <property type="term" value="F:UDP-N-acetylmuramoyl-tripeptide-D-alanyl-D-alanine ligase activity"/>
    <property type="evidence" value="ECO:0007669"/>
    <property type="project" value="UniProtKB-UniRule"/>
</dbReference>
<dbReference type="Pfam" id="PF01225">
    <property type="entry name" value="Mur_ligase"/>
    <property type="match status" value="1"/>
</dbReference>
<comment type="catalytic activity">
    <reaction evidence="10 11">
        <text>D-alanyl-D-alanine + UDP-N-acetyl-alpha-D-muramoyl-L-alanyl-gamma-D-glutamyl-meso-2,6-diaminopimelate + ATP = UDP-N-acetyl-alpha-D-muramoyl-L-alanyl-gamma-D-glutamyl-meso-2,6-diaminopimeloyl-D-alanyl-D-alanine + ADP + phosphate + H(+)</text>
        <dbReference type="Rhea" id="RHEA:28374"/>
        <dbReference type="ChEBI" id="CHEBI:15378"/>
        <dbReference type="ChEBI" id="CHEBI:30616"/>
        <dbReference type="ChEBI" id="CHEBI:43474"/>
        <dbReference type="ChEBI" id="CHEBI:57822"/>
        <dbReference type="ChEBI" id="CHEBI:61386"/>
        <dbReference type="ChEBI" id="CHEBI:83905"/>
        <dbReference type="ChEBI" id="CHEBI:456216"/>
        <dbReference type="EC" id="6.3.2.10"/>
    </reaction>
</comment>
<comment type="function">
    <text evidence="10 11">Involved in cell wall formation. Catalyzes the final step in the synthesis of UDP-N-acetylmuramoyl-pentapeptide, the precursor of murein.</text>
</comment>
<evidence type="ECO:0000256" key="5">
    <source>
        <dbReference type="ARBA" id="ARBA00022840"/>
    </source>
</evidence>
<evidence type="ECO:0000256" key="8">
    <source>
        <dbReference type="ARBA" id="ARBA00023306"/>
    </source>
</evidence>
<evidence type="ECO:0000256" key="9">
    <source>
        <dbReference type="ARBA" id="ARBA00023316"/>
    </source>
</evidence>
<evidence type="ECO:0000256" key="11">
    <source>
        <dbReference type="RuleBase" id="RU004136"/>
    </source>
</evidence>
<evidence type="ECO:0000256" key="7">
    <source>
        <dbReference type="ARBA" id="ARBA00022984"/>
    </source>
</evidence>
<dbReference type="InterPro" id="IPR051046">
    <property type="entry name" value="MurCDEF_CellWall_CoF430Synth"/>
</dbReference>
<dbReference type="SUPFAM" id="SSF53623">
    <property type="entry name" value="MurD-like peptide ligases, catalytic domain"/>
    <property type="match status" value="1"/>
</dbReference>
<evidence type="ECO:0000256" key="6">
    <source>
        <dbReference type="ARBA" id="ARBA00022960"/>
    </source>
</evidence>
<evidence type="ECO:0000256" key="2">
    <source>
        <dbReference type="ARBA" id="ARBA00022598"/>
    </source>
</evidence>
<keyword evidence="8 10" id="KW-0131">Cell cycle</keyword>
<keyword evidence="6 10" id="KW-0133">Cell shape</keyword>
<keyword evidence="16" id="KW-1185">Reference proteome</keyword>
<dbReference type="GO" id="GO:0071555">
    <property type="term" value="P:cell wall organization"/>
    <property type="evidence" value="ECO:0007669"/>
    <property type="project" value="UniProtKB-KW"/>
</dbReference>
<keyword evidence="5 10" id="KW-0067">ATP-binding</keyword>
<dbReference type="InterPro" id="IPR005863">
    <property type="entry name" value="UDP-N-AcMur_synth"/>
</dbReference>
<dbReference type="HAMAP" id="MF_02019">
    <property type="entry name" value="MurF"/>
    <property type="match status" value="1"/>
</dbReference>
<evidence type="ECO:0000256" key="1">
    <source>
        <dbReference type="ARBA" id="ARBA00022490"/>
    </source>
</evidence>
<dbReference type="InterPro" id="IPR000713">
    <property type="entry name" value="Mur_ligase_N"/>
</dbReference>
<keyword evidence="2 10" id="KW-0436">Ligase</keyword>
<feature type="domain" description="Mur ligase C-terminal" evidence="13">
    <location>
        <begin position="316"/>
        <end position="444"/>
    </location>
</feature>
<dbReference type="PANTHER" id="PTHR43024">
    <property type="entry name" value="UDP-N-ACETYLMURAMOYL-TRIPEPTIDE--D-ALANYL-D-ALANINE LIGASE"/>
    <property type="match status" value="1"/>
</dbReference>
<dbReference type="Gene3D" id="3.90.190.20">
    <property type="entry name" value="Mur ligase, C-terminal domain"/>
    <property type="match status" value="1"/>
</dbReference>
<dbReference type="GO" id="GO:0051301">
    <property type="term" value="P:cell division"/>
    <property type="evidence" value="ECO:0007669"/>
    <property type="project" value="UniProtKB-KW"/>
</dbReference>
<dbReference type="EC" id="6.3.2.10" evidence="10 11"/>
<dbReference type="InterPro" id="IPR035911">
    <property type="entry name" value="MurE/MurF_N"/>
</dbReference>
<dbReference type="InterPro" id="IPR013221">
    <property type="entry name" value="Mur_ligase_cen"/>
</dbReference>
<keyword evidence="3 10" id="KW-0132">Cell division</keyword>